<reference evidence="1" key="1">
    <citation type="journal article" date="2021" name="PeerJ">
        <title>Extensive microbial diversity within the chicken gut microbiome revealed by metagenomics and culture.</title>
        <authorList>
            <person name="Gilroy R."/>
            <person name="Ravi A."/>
            <person name="Getino M."/>
            <person name="Pursley I."/>
            <person name="Horton D.L."/>
            <person name="Alikhan N.F."/>
            <person name="Baker D."/>
            <person name="Gharbi K."/>
            <person name="Hall N."/>
            <person name="Watson M."/>
            <person name="Adriaenssens E.M."/>
            <person name="Foster-Nyarko E."/>
            <person name="Jarju S."/>
            <person name="Secka A."/>
            <person name="Antonio M."/>
            <person name="Oren A."/>
            <person name="Chaudhuri R.R."/>
            <person name="La Ragione R."/>
            <person name="Hildebrand F."/>
            <person name="Pallen M.J."/>
        </authorList>
    </citation>
    <scope>NUCLEOTIDE SEQUENCE</scope>
    <source>
        <strain evidence="1">Gambia11-129</strain>
    </source>
</reference>
<proteinExistence type="predicted"/>
<dbReference type="Proteomes" id="UP000823936">
    <property type="component" value="Unassembled WGS sequence"/>
</dbReference>
<organism evidence="1 2">
    <name type="scientific">Candidatus Ornithospirochaeta avicola</name>
    <dbReference type="NCBI Taxonomy" id="2840896"/>
    <lineage>
        <taxon>Bacteria</taxon>
        <taxon>Pseudomonadati</taxon>
        <taxon>Spirochaetota</taxon>
        <taxon>Spirochaetia</taxon>
        <taxon>Spirochaetales</taxon>
        <taxon>Spirochaetaceae</taxon>
        <taxon>Spirochaetaceae incertae sedis</taxon>
        <taxon>Candidatus Ornithospirochaeta</taxon>
    </lineage>
</organism>
<evidence type="ECO:0000313" key="1">
    <source>
        <dbReference type="EMBL" id="HIV98562.1"/>
    </source>
</evidence>
<protein>
    <submittedName>
        <fullName evidence="1">DUF4258 domain-containing protein</fullName>
    </submittedName>
</protein>
<gene>
    <name evidence="1" type="ORF">IAB12_02130</name>
</gene>
<reference evidence="1" key="2">
    <citation type="submission" date="2021-04" db="EMBL/GenBank/DDBJ databases">
        <authorList>
            <person name="Gilroy R."/>
        </authorList>
    </citation>
    <scope>NUCLEOTIDE SEQUENCE</scope>
    <source>
        <strain evidence="1">Gambia11-129</strain>
    </source>
</reference>
<dbReference type="EMBL" id="DXHU01000006">
    <property type="protein sequence ID" value="HIV98562.1"/>
    <property type="molecule type" value="Genomic_DNA"/>
</dbReference>
<dbReference type="Pfam" id="PF14076">
    <property type="entry name" value="DUF4258"/>
    <property type="match status" value="1"/>
</dbReference>
<sequence length="101" mass="11695">MDIERIKELSTASRIRWPAHVAQRMMERSISRSDVLSAICSGEIIEDYPEDFPLPSCLILGVVNKKPIHVVVAQDEEEIVIISVYRPDLNKFEPDFRTRRK</sequence>
<accession>A0A9D1TMJ0</accession>
<dbReference type="AlphaFoldDB" id="A0A9D1TMJ0"/>
<name>A0A9D1TMJ0_9SPIO</name>
<dbReference type="InterPro" id="IPR025354">
    <property type="entry name" value="DUF4258"/>
</dbReference>
<comment type="caution">
    <text evidence="1">The sequence shown here is derived from an EMBL/GenBank/DDBJ whole genome shotgun (WGS) entry which is preliminary data.</text>
</comment>
<evidence type="ECO:0000313" key="2">
    <source>
        <dbReference type="Proteomes" id="UP000823936"/>
    </source>
</evidence>